<keyword evidence="3" id="KW-1185">Reference proteome</keyword>
<feature type="compositionally biased region" description="Basic and acidic residues" evidence="1">
    <location>
        <begin position="1"/>
        <end position="15"/>
    </location>
</feature>
<dbReference type="EMBL" id="JAWDGP010005690">
    <property type="protein sequence ID" value="KAK3753766.1"/>
    <property type="molecule type" value="Genomic_DNA"/>
</dbReference>
<evidence type="ECO:0000313" key="2">
    <source>
        <dbReference type="EMBL" id="KAK3753766.1"/>
    </source>
</evidence>
<comment type="caution">
    <text evidence="2">The sequence shown here is derived from an EMBL/GenBank/DDBJ whole genome shotgun (WGS) entry which is preliminary data.</text>
</comment>
<feature type="region of interest" description="Disordered" evidence="1">
    <location>
        <begin position="26"/>
        <end position="68"/>
    </location>
</feature>
<evidence type="ECO:0000256" key="1">
    <source>
        <dbReference type="SAM" id="MobiDB-lite"/>
    </source>
</evidence>
<accession>A0AAE0YPJ9</accession>
<organism evidence="2 3">
    <name type="scientific">Elysia crispata</name>
    <name type="common">lettuce slug</name>
    <dbReference type="NCBI Taxonomy" id="231223"/>
    <lineage>
        <taxon>Eukaryota</taxon>
        <taxon>Metazoa</taxon>
        <taxon>Spiralia</taxon>
        <taxon>Lophotrochozoa</taxon>
        <taxon>Mollusca</taxon>
        <taxon>Gastropoda</taxon>
        <taxon>Heterobranchia</taxon>
        <taxon>Euthyneura</taxon>
        <taxon>Panpulmonata</taxon>
        <taxon>Sacoglossa</taxon>
        <taxon>Placobranchoidea</taxon>
        <taxon>Plakobranchidae</taxon>
        <taxon>Elysia</taxon>
    </lineage>
</organism>
<evidence type="ECO:0000313" key="3">
    <source>
        <dbReference type="Proteomes" id="UP001283361"/>
    </source>
</evidence>
<dbReference type="AlphaFoldDB" id="A0AAE0YPJ9"/>
<name>A0AAE0YPJ9_9GAST</name>
<gene>
    <name evidence="2" type="ORF">RRG08_017284</name>
</gene>
<dbReference type="Proteomes" id="UP001283361">
    <property type="component" value="Unassembled WGS sequence"/>
</dbReference>
<proteinExistence type="predicted"/>
<sequence length="152" mass="17394">MRQSQHQRDSSHEQLQRFQETDVEPFYSTLMRQSQHQRDSSHEQLQRFQETDVEPFYPQPHGRPVLSRAPPLRLGRVYSINIPSLTCLSGWLAGNSQQRPVGRTAQSVELCSDKKQVKGSILHTRCLVDGLDISQAASCLACHKNRGDRDKK</sequence>
<feature type="compositionally biased region" description="Basic and acidic residues" evidence="1">
    <location>
        <begin position="36"/>
        <end position="45"/>
    </location>
</feature>
<protein>
    <submittedName>
        <fullName evidence="2">Uncharacterized protein</fullName>
    </submittedName>
</protein>
<reference evidence="2" key="1">
    <citation type="journal article" date="2023" name="G3 (Bethesda)">
        <title>A reference genome for the long-term kleptoplast-retaining sea slug Elysia crispata morphotype clarki.</title>
        <authorList>
            <person name="Eastman K.E."/>
            <person name="Pendleton A.L."/>
            <person name="Shaikh M.A."/>
            <person name="Suttiyut T."/>
            <person name="Ogas R."/>
            <person name="Tomko P."/>
            <person name="Gavelis G."/>
            <person name="Widhalm J.R."/>
            <person name="Wisecaver J.H."/>
        </authorList>
    </citation>
    <scope>NUCLEOTIDE SEQUENCE</scope>
    <source>
        <strain evidence="2">ECLA1</strain>
    </source>
</reference>
<feature type="region of interest" description="Disordered" evidence="1">
    <location>
        <begin position="1"/>
        <end position="20"/>
    </location>
</feature>